<dbReference type="NCBIfam" id="TIGR01167">
    <property type="entry name" value="LPXTG_anchor"/>
    <property type="match status" value="1"/>
</dbReference>
<name>A0A116N2A0_STRSU</name>
<organism evidence="10 11">
    <name type="scientific">Streptococcus suis</name>
    <dbReference type="NCBI Taxonomy" id="1307"/>
    <lineage>
        <taxon>Bacteria</taxon>
        <taxon>Bacillati</taxon>
        <taxon>Bacillota</taxon>
        <taxon>Bacilli</taxon>
        <taxon>Lactobacillales</taxon>
        <taxon>Streptococcaceae</taxon>
        <taxon>Streptococcus</taxon>
    </lineage>
</organism>
<accession>A0A116N2A0</accession>
<feature type="region of interest" description="Disordered" evidence="6">
    <location>
        <begin position="802"/>
        <end position="823"/>
    </location>
</feature>
<feature type="chain" id="PRO_5009811114" evidence="8">
    <location>
        <begin position="27"/>
        <end position="854"/>
    </location>
</feature>
<dbReference type="Pfam" id="PF00746">
    <property type="entry name" value="Gram_pos_anchor"/>
    <property type="match status" value="1"/>
</dbReference>
<feature type="coiled-coil region" evidence="5">
    <location>
        <begin position="71"/>
        <end position="223"/>
    </location>
</feature>
<evidence type="ECO:0000256" key="3">
    <source>
        <dbReference type="ARBA" id="ARBA00022729"/>
    </source>
</evidence>
<keyword evidence="7" id="KW-0812">Transmembrane</keyword>
<evidence type="ECO:0000313" key="10">
    <source>
        <dbReference type="EMBL" id="CYV59725.1"/>
    </source>
</evidence>
<dbReference type="EMBL" id="FIIC01000006">
    <property type="protein sequence ID" value="CYV59725.1"/>
    <property type="molecule type" value="Genomic_DNA"/>
</dbReference>
<dbReference type="AlphaFoldDB" id="A0A116N2A0"/>
<dbReference type="NCBIfam" id="TIGR04320">
    <property type="entry name" value="Surf_Exclu_PgrA"/>
    <property type="match status" value="1"/>
</dbReference>
<feature type="signal peptide" evidence="8">
    <location>
        <begin position="1"/>
        <end position="26"/>
    </location>
</feature>
<feature type="compositionally biased region" description="Polar residues" evidence="6">
    <location>
        <begin position="804"/>
        <end position="818"/>
    </location>
</feature>
<feature type="transmembrane region" description="Helical" evidence="7">
    <location>
        <begin position="828"/>
        <end position="848"/>
    </location>
</feature>
<gene>
    <name evidence="10" type="ORF">ERS132441_00723</name>
</gene>
<keyword evidence="7" id="KW-1133">Transmembrane helix</keyword>
<keyword evidence="2" id="KW-0964">Secreted</keyword>
<dbReference type="InterPro" id="IPR027607">
    <property type="entry name" value="Surf_Exclu_SEC10/PgrA"/>
</dbReference>
<keyword evidence="1" id="KW-0134">Cell wall</keyword>
<sequence>MEKKIVKSLATVGVLTLGLGSVTTYAEETTQAPGAESASEVVQAEKVADTVVTTEQVSEAKAELEGTTQVVNKAQAVEQTAQEQANQANNDVVQAQSEVTEAQALVAVATPEAIAAQETKVADAKASVTQAEEAIATAESSVTEAKGAVTRQQTVVAEAEKTVSKEQADVDQAQAEVDNAQAILDGTGQSKLIAEKEAAEIAVAEAEAAVTVAEGDLAAAQEADKTRAIMLDASETSLRNRGVDVANAKQALDQSNVTAQNAATALSEANKDLAAATQLVDSLTKELASKNTITVPSVYAEALKAFAADKSDSNKVAVANASATGVSLNQFKSLDSDKQIVISDVNNLSQAQREELTLFAVDLMNQVRKQVGTSAVVANLSAISFADDVANTSKSLGHDLQAIPAAAGRKGLDGTDGVNYYENFSSGYFDPRQTVTMDDLKKAVYNTISEMLFDDADSNWGHSTSLAGVRATTSSKYIGLDVSKLEYEFSTGNTMPLGRVHILGVSDTQIEDTSKFDTTSNLSSRNIDNELAAAKSAQSTAQVTLSKTQTADSDAKAAQTLAQSNYNSALVAQTRAQEELSYWQNKTVQTPGALAALQTAKDNLTAAEERAKAAQDAVNAFSADVATKKANLDEKKAKLATQKAELQTVKANLDKEKQELENLQAKVTEFESTLAKAKSTLATAKSNQAASEKRLNDLLNADDVLAKAQAKLDAAKATLAEKAEALEKAKSVLADLLEKQTIDQKNYDILLARFTAQEEAKRQAELEAKRVALETTGQVAIPVVDAAGKIVDYVAGNKPAPAGTTKTVARPVSTSSSKKAALPETGDAGSMGLLAVGLMTLFSAVGLVDKRKKG</sequence>
<evidence type="ECO:0000313" key="11">
    <source>
        <dbReference type="Proteomes" id="UP000075193"/>
    </source>
</evidence>
<evidence type="ECO:0000256" key="4">
    <source>
        <dbReference type="ARBA" id="ARBA00023088"/>
    </source>
</evidence>
<feature type="coiled-coil region" evidence="5">
    <location>
        <begin position="594"/>
        <end position="776"/>
    </location>
</feature>
<evidence type="ECO:0000256" key="1">
    <source>
        <dbReference type="ARBA" id="ARBA00022512"/>
    </source>
</evidence>
<keyword evidence="7" id="KW-0472">Membrane</keyword>
<keyword evidence="3 8" id="KW-0732">Signal</keyword>
<proteinExistence type="predicted"/>
<feature type="domain" description="Gram-positive cocci surface proteins LPxTG" evidence="9">
    <location>
        <begin position="822"/>
        <end position="854"/>
    </location>
</feature>
<keyword evidence="4" id="KW-0572">Peptidoglycan-anchor</keyword>
<dbReference type="InterPro" id="IPR019931">
    <property type="entry name" value="LPXTG_anchor"/>
</dbReference>
<dbReference type="Proteomes" id="UP000075193">
    <property type="component" value="Unassembled WGS sequence"/>
</dbReference>
<dbReference type="Gene3D" id="1.20.5.340">
    <property type="match status" value="1"/>
</dbReference>
<dbReference type="RefSeq" id="WP_044677948.1">
    <property type="nucleotide sequence ID" value="NZ_CEDF01000006.1"/>
</dbReference>
<evidence type="ECO:0000259" key="9">
    <source>
        <dbReference type="PROSITE" id="PS50847"/>
    </source>
</evidence>
<reference evidence="10 11" key="1">
    <citation type="submission" date="2016-02" db="EMBL/GenBank/DDBJ databases">
        <authorList>
            <consortium name="Pathogen Informatics"/>
        </authorList>
    </citation>
    <scope>NUCLEOTIDE SEQUENCE [LARGE SCALE GENOMIC DNA]</scope>
    <source>
        <strain evidence="10 11">LSS79</strain>
    </source>
</reference>
<keyword evidence="5" id="KW-0175">Coiled coil</keyword>
<evidence type="ECO:0000256" key="7">
    <source>
        <dbReference type="SAM" id="Phobius"/>
    </source>
</evidence>
<evidence type="ECO:0000256" key="6">
    <source>
        <dbReference type="SAM" id="MobiDB-lite"/>
    </source>
</evidence>
<dbReference type="PROSITE" id="PS50847">
    <property type="entry name" value="GRAM_POS_ANCHORING"/>
    <property type="match status" value="1"/>
</dbReference>
<evidence type="ECO:0000256" key="5">
    <source>
        <dbReference type="SAM" id="Coils"/>
    </source>
</evidence>
<evidence type="ECO:0000256" key="2">
    <source>
        <dbReference type="ARBA" id="ARBA00022525"/>
    </source>
</evidence>
<protein>
    <submittedName>
        <fullName evidence="10">Transposon related peptidoglycan linked protein (LPXTG motif)</fullName>
    </submittedName>
</protein>
<evidence type="ECO:0000256" key="8">
    <source>
        <dbReference type="SAM" id="SignalP"/>
    </source>
</evidence>